<dbReference type="InterPro" id="IPR011990">
    <property type="entry name" value="TPR-like_helical_dom_sf"/>
</dbReference>
<dbReference type="PANTHER" id="PTHR46630">
    <property type="entry name" value="TETRATRICOPEPTIDE REPEAT PROTEIN 29"/>
    <property type="match status" value="1"/>
</dbReference>
<proteinExistence type="inferred from homology"/>
<dbReference type="Gene3D" id="1.10.10.10">
    <property type="entry name" value="Winged helix-like DNA-binding domain superfamily/Winged helix DNA-binding domain"/>
    <property type="match status" value="1"/>
</dbReference>
<keyword evidence="11" id="KW-1185">Reference proteome</keyword>
<dbReference type="GO" id="GO:0003677">
    <property type="term" value="F:DNA binding"/>
    <property type="evidence" value="ECO:0007669"/>
    <property type="project" value="InterPro"/>
</dbReference>
<protein>
    <submittedName>
        <fullName evidence="10">Tetratricopeptide repeat-containing protein</fullName>
    </submittedName>
</protein>
<dbReference type="Proteomes" id="UP000199354">
    <property type="component" value="Unassembled WGS sequence"/>
</dbReference>
<evidence type="ECO:0000256" key="1">
    <source>
        <dbReference type="ARBA" id="ARBA00004496"/>
    </source>
</evidence>
<dbReference type="SMART" id="SM00028">
    <property type="entry name" value="TPR"/>
    <property type="match status" value="5"/>
</dbReference>
<organism evidence="10 11">
    <name type="scientific">Flavobacterium caeni</name>
    <dbReference type="NCBI Taxonomy" id="490189"/>
    <lineage>
        <taxon>Bacteria</taxon>
        <taxon>Pseudomonadati</taxon>
        <taxon>Bacteroidota</taxon>
        <taxon>Flavobacteriia</taxon>
        <taxon>Flavobacteriales</taxon>
        <taxon>Flavobacteriaceae</taxon>
        <taxon>Flavobacterium</taxon>
    </lineage>
</organism>
<accession>A0A1G5ED86</accession>
<reference evidence="10 11" key="1">
    <citation type="submission" date="2016-10" db="EMBL/GenBank/DDBJ databases">
        <authorList>
            <person name="de Groot N.N."/>
        </authorList>
    </citation>
    <scope>NUCLEOTIDE SEQUENCE [LARGE SCALE GENOMIC DNA]</scope>
    <source>
        <strain evidence="10 11">CGMCC 1.7031</strain>
    </source>
</reference>
<dbReference type="InterPro" id="IPR051476">
    <property type="entry name" value="Bac_ResReg_Asp_Phosphatase"/>
</dbReference>
<evidence type="ECO:0000256" key="6">
    <source>
        <dbReference type="PROSITE-ProRule" id="PRU00339"/>
    </source>
</evidence>
<dbReference type="Pfam" id="PF13424">
    <property type="entry name" value="TPR_12"/>
    <property type="match status" value="1"/>
</dbReference>
<evidence type="ECO:0000313" key="11">
    <source>
        <dbReference type="Proteomes" id="UP000199354"/>
    </source>
</evidence>
<name>A0A1G5ED86_9FLAO</name>
<keyword evidence="9" id="KW-0732">Signal</keyword>
<dbReference type="InterPro" id="IPR019734">
    <property type="entry name" value="TPR_rpt"/>
</dbReference>
<dbReference type="AlphaFoldDB" id="A0A1G5ED86"/>
<dbReference type="RefSeq" id="WP_091141211.1">
    <property type="nucleotide sequence ID" value="NZ_FMVF01000004.1"/>
</dbReference>
<feature type="coiled-coil region" evidence="7">
    <location>
        <begin position="391"/>
        <end position="418"/>
    </location>
</feature>
<keyword evidence="8" id="KW-1133">Transmembrane helix</keyword>
<evidence type="ECO:0000313" key="10">
    <source>
        <dbReference type="EMBL" id="SCY24721.1"/>
    </source>
</evidence>
<keyword evidence="8" id="KW-0812">Transmembrane</keyword>
<dbReference type="STRING" id="490189.SAMN02927903_01015"/>
<dbReference type="InterPro" id="IPR016032">
    <property type="entry name" value="Sig_transdc_resp-reg_C-effctor"/>
</dbReference>
<gene>
    <name evidence="10" type="ORF">SAMN02927903_01015</name>
</gene>
<keyword evidence="7" id="KW-0175">Coiled coil</keyword>
<dbReference type="SUPFAM" id="SSF46894">
    <property type="entry name" value="C-terminal effector domain of the bipartite response regulators"/>
    <property type="match status" value="1"/>
</dbReference>
<feature type="transmembrane region" description="Helical" evidence="8">
    <location>
        <begin position="332"/>
        <end position="351"/>
    </location>
</feature>
<evidence type="ECO:0000256" key="8">
    <source>
        <dbReference type="SAM" id="Phobius"/>
    </source>
</evidence>
<dbReference type="PANTHER" id="PTHR46630:SF1">
    <property type="entry name" value="TETRATRICOPEPTIDE REPEAT PROTEIN 29"/>
    <property type="match status" value="1"/>
</dbReference>
<feature type="chain" id="PRO_5011511519" evidence="9">
    <location>
        <begin position="21"/>
        <end position="547"/>
    </location>
</feature>
<evidence type="ECO:0000256" key="2">
    <source>
        <dbReference type="ARBA" id="ARBA00022490"/>
    </source>
</evidence>
<dbReference type="Gene3D" id="1.25.40.10">
    <property type="entry name" value="Tetratricopeptide repeat domain"/>
    <property type="match status" value="1"/>
</dbReference>
<comment type="similarity">
    <text evidence="5">Belongs to the Rap family.</text>
</comment>
<keyword evidence="2" id="KW-0963">Cytoplasm</keyword>
<dbReference type="EMBL" id="FMVF01000004">
    <property type="protein sequence ID" value="SCY24721.1"/>
    <property type="molecule type" value="Genomic_DNA"/>
</dbReference>
<comment type="subcellular location">
    <subcellularLocation>
        <location evidence="1">Cytoplasm</location>
    </subcellularLocation>
</comment>
<keyword evidence="8" id="KW-0472">Membrane</keyword>
<evidence type="ECO:0000256" key="5">
    <source>
        <dbReference type="ARBA" id="ARBA00038253"/>
    </source>
</evidence>
<feature type="signal peptide" evidence="9">
    <location>
        <begin position="1"/>
        <end position="20"/>
    </location>
</feature>
<keyword evidence="4 6" id="KW-0802">TPR repeat</keyword>
<dbReference type="OrthoDB" id="614964at2"/>
<dbReference type="GO" id="GO:0006355">
    <property type="term" value="P:regulation of DNA-templated transcription"/>
    <property type="evidence" value="ECO:0007669"/>
    <property type="project" value="InterPro"/>
</dbReference>
<evidence type="ECO:0000256" key="7">
    <source>
        <dbReference type="SAM" id="Coils"/>
    </source>
</evidence>
<dbReference type="InterPro" id="IPR036388">
    <property type="entry name" value="WH-like_DNA-bd_sf"/>
</dbReference>
<dbReference type="GO" id="GO:0005737">
    <property type="term" value="C:cytoplasm"/>
    <property type="evidence" value="ECO:0007669"/>
    <property type="project" value="UniProtKB-SubCell"/>
</dbReference>
<dbReference type="PROSITE" id="PS50005">
    <property type="entry name" value="TPR"/>
    <property type="match status" value="1"/>
</dbReference>
<feature type="repeat" description="TPR" evidence="6">
    <location>
        <begin position="106"/>
        <end position="139"/>
    </location>
</feature>
<evidence type="ECO:0000256" key="9">
    <source>
        <dbReference type="SAM" id="SignalP"/>
    </source>
</evidence>
<keyword evidence="3" id="KW-0677">Repeat</keyword>
<sequence>MATRYLCFLFCFVFCSTALAQSVAQCDTLIKQGVEAMQRGQHVKSLELLTQARSMAKKNRWHKQEFLAINNIGANYYLILEYGEALNLYLEAYTIALKELDATQEVVVLNNIAILYSKEKKYDKATDYFLKAYGIAKDNKDDVKVGMYAMNLGNVANEQGDTQRARAYFTEALPLLKGQPQFQTLAKIGIADGDLQEGRTQLARQTAFELLQKTKDLDFNDTGISLLTIIAKSYGKENQLPLALDYAQRILDRRPNLDTKMAVFELLSELHFKNKTFQTALAYKDSILKASEQLQEIKNGKLFESGKVKFEIQNYRNELALKESRLASERKIFYSVLAVLFVIAAFVVVILRNRSLQYKQKKLVAERNQHALAFELEKEKSDNLLLEKQIIEKESLALLEQERLKSELEARNRKLSAKALYLSGRNQMIEDILSDLSQSPEHAKDTALVNHIKILKNHLKTDAEWDSFITHFEEVNQTFLNTLKAKHPSLTANDIRFIAYIYMNLSTKEIASMLNVTPEACRKRKERISAKMELPENVNLYDYLASL</sequence>
<evidence type="ECO:0000256" key="4">
    <source>
        <dbReference type="ARBA" id="ARBA00022803"/>
    </source>
</evidence>
<evidence type="ECO:0000256" key="3">
    <source>
        <dbReference type="ARBA" id="ARBA00022737"/>
    </source>
</evidence>
<dbReference type="SUPFAM" id="SSF48452">
    <property type="entry name" value="TPR-like"/>
    <property type="match status" value="2"/>
</dbReference>